<feature type="domain" description="TonB-dependent receptor-like beta-barrel" evidence="12">
    <location>
        <begin position="241"/>
        <end position="623"/>
    </location>
</feature>
<dbReference type="EMBL" id="VYXP01000002">
    <property type="protein sequence ID" value="KAA9133195.1"/>
    <property type="molecule type" value="Genomic_DNA"/>
</dbReference>
<comment type="caution">
    <text evidence="14">The sequence shown here is derived from an EMBL/GenBank/DDBJ whole genome shotgun (WGS) entry which is preliminary data.</text>
</comment>
<organism evidence="14 15">
    <name type="scientific">Marinihelvus fidelis</name>
    <dbReference type="NCBI Taxonomy" id="2613842"/>
    <lineage>
        <taxon>Bacteria</taxon>
        <taxon>Pseudomonadati</taxon>
        <taxon>Pseudomonadota</taxon>
        <taxon>Gammaproteobacteria</taxon>
        <taxon>Chromatiales</taxon>
        <taxon>Wenzhouxiangellaceae</taxon>
        <taxon>Marinihelvus</taxon>
    </lineage>
</organism>
<evidence type="ECO:0000256" key="11">
    <source>
        <dbReference type="SAM" id="SignalP"/>
    </source>
</evidence>
<dbReference type="Gene3D" id="2.40.170.20">
    <property type="entry name" value="TonB-dependent receptor, beta-barrel domain"/>
    <property type="match status" value="1"/>
</dbReference>
<feature type="domain" description="TonB-dependent receptor plug" evidence="13">
    <location>
        <begin position="53"/>
        <end position="147"/>
    </location>
</feature>
<evidence type="ECO:0000313" key="15">
    <source>
        <dbReference type="Proteomes" id="UP000325372"/>
    </source>
</evidence>
<keyword evidence="14" id="KW-0675">Receptor</keyword>
<evidence type="ECO:0000256" key="9">
    <source>
        <dbReference type="PROSITE-ProRule" id="PRU01360"/>
    </source>
</evidence>
<dbReference type="Pfam" id="PF00593">
    <property type="entry name" value="TonB_dep_Rec_b-barrel"/>
    <property type="match status" value="1"/>
</dbReference>
<evidence type="ECO:0000256" key="10">
    <source>
        <dbReference type="RuleBase" id="RU003357"/>
    </source>
</evidence>
<keyword evidence="4 9" id="KW-1134">Transmembrane beta strand</keyword>
<evidence type="ECO:0000256" key="2">
    <source>
        <dbReference type="ARBA" id="ARBA00009810"/>
    </source>
</evidence>
<evidence type="ECO:0000256" key="7">
    <source>
        <dbReference type="ARBA" id="ARBA00023136"/>
    </source>
</evidence>
<dbReference type="Gene3D" id="2.170.130.10">
    <property type="entry name" value="TonB-dependent receptor, plug domain"/>
    <property type="match status" value="1"/>
</dbReference>
<dbReference type="Proteomes" id="UP000325372">
    <property type="component" value="Unassembled WGS sequence"/>
</dbReference>
<keyword evidence="11" id="KW-0732">Signal</keyword>
<dbReference type="InterPro" id="IPR037066">
    <property type="entry name" value="Plug_dom_sf"/>
</dbReference>
<dbReference type="GO" id="GO:0044718">
    <property type="term" value="P:siderophore transmembrane transport"/>
    <property type="evidence" value="ECO:0007669"/>
    <property type="project" value="TreeGrafter"/>
</dbReference>
<protein>
    <submittedName>
        <fullName evidence="14">TonB-dependent receptor</fullName>
    </submittedName>
</protein>
<evidence type="ECO:0000256" key="1">
    <source>
        <dbReference type="ARBA" id="ARBA00004571"/>
    </source>
</evidence>
<feature type="signal peptide" evidence="11">
    <location>
        <begin position="1"/>
        <end position="21"/>
    </location>
</feature>
<dbReference type="InterPro" id="IPR012910">
    <property type="entry name" value="Plug_dom"/>
</dbReference>
<dbReference type="Pfam" id="PF07715">
    <property type="entry name" value="Plug"/>
    <property type="match status" value="1"/>
</dbReference>
<evidence type="ECO:0000259" key="12">
    <source>
        <dbReference type="Pfam" id="PF00593"/>
    </source>
</evidence>
<evidence type="ECO:0000256" key="6">
    <source>
        <dbReference type="ARBA" id="ARBA00023077"/>
    </source>
</evidence>
<keyword evidence="3 9" id="KW-0813">Transport</keyword>
<keyword evidence="6 10" id="KW-0798">TonB box</keyword>
<evidence type="ECO:0000256" key="8">
    <source>
        <dbReference type="ARBA" id="ARBA00023237"/>
    </source>
</evidence>
<dbReference type="InterPro" id="IPR000531">
    <property type="entry name" value="Beta-barrel_TonB"/>
</dbReference>
<dbReference type="GO" id="GO:0015344">
    <property type="term" value="F:siderophore uptake transmembrane transporter activity"/>
    <property type="evidence" value="ECO:0007669"/>
    <property type="project" value="TreeGrafter"/>
</dbReference>
<keyword evidence="15" id="KW-1185">Reference proteome</keyword>
<evidence type="ECO:0000313" key="14">
    <source>
        <dbReference type="EMBL" id="KAA9133195.1"/>
    </source>
</evidence>
<dbReference type="SUPFAM" id="SSF56935">
    <property type="entry name" value="Porins"/>
    <property type="match status" value="1"/>
</dbReference>
<evidence type="ECO:0000256" key="4">
    <source>
        <dbReference type="ARBA" id="ARBA00022452"/>
    </source>
</evidence>
<comment type="subcellular location">
    <subcellularLocation>
        <location evidence="1 9">Cell outer membrane</location>
        <topology evidence="1 9">Multi-pass membrane protein</topology>
    </subcellularLocation>
</comment>
<evidence type="ECO:0000256" key="5">
    <source>
        <dbReference type="ARBA" id="ARBA00022692"/>
    </source>
</evidence>
<dbReference type="InterPro" id="IPR039426">
    <property type="entry name" value="TonB-dep_rcpt-like"/>
</dbReference>
<proteinExistence type="inferred from homology"/>
<dbReference type="RefSeq" id="WP_150862755.1">
    <property type="nucleotide sequence ID" value="NZ_VYXP01000002.1"/>
</dbReference>
<dbReference type="PANTHER" id="PTHR30069:SF41">
    <property type="entry name" value="HEME_HEMOPEXIN UTILIZATION PROTEIN C"/>
    <property type="match status" value="1"/>
</dbReference>
<dbReference type="PANTHER" id="PTHR30069">
    <property type="entry name" value="TONB-DEPENDENT OUTER MEMBRANE RECEPTOR"/>
    <property type="match status" value="1"/>
</dbReference>
<dbReference type="GO" id="GO:0009279">
    <property type="term" value="C:cell outer membrane"/>
    <property type="evidence" value="ECO:0007669"/>
    <property type="project" value="UniProtKB-SubCell"/>
</dbReference>
<gene>
    <name evidence="14" type="ORF">F3N42_02220</name>
</gene>
<evidence type="ECO:0000259" key="13">
    <source>
        <dbReference type="Pfam" id="PF07715"/>
    </source>
</evidence>
<name>A0A5N0TDV4_9GAMM</name>
<dbReference type="InterPro" id="IPR036942">
    <property type="entry name" value="Beta-barrel_TonB_sf"/>
</dbReference>
<reference evidence="14 15" key="1">
    <citation type="submission" date="2019-09" db="EMBL/GenBank/DDBJ databases">
        <title>Wenzhouxiangella sp. Genome sequencing and assembly.</title>
        <authorList>
            <person name="Zhang R."/>
        </authorList>
    </citation>
    <scope>NUCLEOTIDE SEQUENCE [LARGE SCALE GENOMIC DNA]</scope>
    <source>
        <strain evidence="14 15">W260</strain>
    </source>
</reference>
<accession>A0A5N0TDV4</accession>
<keyword evidence="5 9" id="KW-0812">Transmembrane</keyword>
<dbReference type="PROSITE" id="PS52016">
    <property type="entry name" value="TONB_DEPENDENT_REC_3"/>
    <property type="match status" value="1"/>
</dbReference>
<keyword evidence="7 9" id="KW-0472">Membrane</keyword>
<sequence>MNKLPSAIALALALQAGLAIAQDDTENDTDDTQEDLGSITVVGERREPGNMLVDGDDLVRRQASSLEDIFANQSSVAVGGGSVTAQKIYVRGFEDVMLNVTVDGAQSPGELYHHQARVQLEPEFIKTIELDAGAGPATNGAGALTGALKTTLRTADDMLEGDANFGAYLKAGYIWNGDDGDREVASFYGKLGETTGLIVGIAREDRGEYADGHGDLLEATPYDHLRGFAKINGAYGAHDYSLTVENVEDEATTFERPNLTNFAGRYILSDQELNRQTYAFNYGYRPGTAAWDLAATVYRNDNDFRVQRQNSDIIYGEGDFSSTGFDVRNTSLLGDHALTYGIDYRADDLDSAQNATPPFAWGSTRQDASVAGVYIQDTWSVTPRFDITAGVRYDDYSLKGKQGVSEGVNISDDGFSPNIGLSWEVIDGLTLSTTWAQAFRGGTIREAFFSGLYVHDGNLESEQADNLEFTVAWESGPFYAAATVYQQNIENFIDAEYAGGAVWGYWRNVGDAKVDGYELEAGWETDRFDASVGVWDADNSLNGAPLADSNLGLGTSIGRTWLASFSHFGFDEVGFGAQARYVESEPNAVAPNAPDKDSYFVLNAFIDWNPWRELTLALTVNNLFDAFYYDQATYTWLGGTTNDYVGYPARGREVIASAAYRF</sequence>
<feature type="chain" id="PRO_5024325952" evidence="11">
    <location>
        <begin position="22"/>
        <end position="662"/>
    </location>
</feature>
<dbReference type="AlphaFoldDB" id="A0A5N0TDV4"/>
<comment type="similarity">
    <text evidence="2 9 10">Belongs to the TonB-dependent receptor family.</text>
</comment>
<evidence type="ECO:0000256" key="3">
    <source>
        <dbReference type="ARBA" id="ARBA00022448"/>
    </source>
</evidence>
<dbReference type="CDD" id="cd01347">
    <property type="entry name" value="ligand_gated_channel"/>
    <property type="match status" value="1"/>
</dbReference>
<keyword evidence="8 9" id="KW-0998">Cell outer membrane</keyword>